<dbReference type="PRINTS" id="PR00080">
    <property type="entry name" value="SDRFAMILY"/>
</dbReference>
<accession>A0A3E2H5E7</accession>
<dbReference type="PRINTS" id="PR00081">
    <property type="entry name" value="GDHRDH"/>
</dbReference>
<keyword evidence="3" id="KW-0560">Oxidoreductase</keyword>
<dbReference type="Proteomes" id="UP000258309">
    <property type="component" value="Unassembled WGS sequence"/>
</dbReference>
<dbReference type="InterPro" id="IPR051911">
    <property type="entry name" value="SDR_oxidoreductase"/>
</dbReference>
<dbReference type="InterPro" id="IPR036291">
    <property type="entry name" value="NAD(P)-bd_dom_sf"/>
</dbReference>
<proteinExistence type="inferred from homology"/>
<dbReference type="InterPro" id="IPR002347">
    <property type="entry name" value="SDR_fam"/>
</dbReference>
<organism evidence="5 6">
    <name type="scientific">Scytalidium lignicola</name>
    <name type="common">Hyphomycete</name>
    <dbReference type="NCBI Taxonomy" id="5539"/>
    <lineage>
        <taxon>Eukaryota</taxon>
        <taxon>Fungi</taxon>
        <taxon>Dikarya</taxon>
        <taxon>Ascomycota</taxon>
        <taxon>Pezizomycotina</taxon>
        <taxon>Leotiomycetes</taxon>
        <taxon>Leotiomycetes incertae sedis</taxon>
        <taxon>Scytalidium</taxon>
    </lineage>
</organism>
<evidence type="ECO:0000256" key="1">
    <source>
        <dbReference type="ARBA" id="ARBA00006484"/>
    </source>
</evidence>
<dbReference type="PANTHER" id="PTHR43976">
    <property type="entry name" value="SHORT CHAIN DEHYDROGENASE"/>
    <property type="match status" value="1"/>
</dbReference>
<protein>
    <submittedName>
        <fullName evidence="5">Uncharacterized protein</fullName>
    </submittedName>
</protein>
<evidence type="ECO:0000313" key="5">
    <source>
        <dbReference type="EMBL" id="RFU28511.1"/>
    </source>
</evidence>
<name>A0A3E2H5E7_SCYLI</name>
<dbReference type="GO" id="GO:0016491">
    <property type="term" value="F:oxidoreductase activity"/>
    <property type="evidence" value="ECO:0007669"/>
    <property type="project" value="UniProtKB-KW"/>
</dbReference>
<dbReference type="AlphaFoldDB" id="A0A3E2H5E7"/>
<dbReference type="EMBL" id="NCSJ02000161">
    <property type="protein sequence ID" value="RFU28511.1"/>
    <property type="molecule type" value="Genomic_DNA"/>
</dbReference>
<sequence length="289" mass="31329">MSVSQLPHDAVWFVTGCSSGVGRSIASLIAKKPSLRVVATARNVSSLDYLPRSPNVLKLALDVTSRKQISVAIDSTLAKFGRVDVFVNNAGYYLFGDTECIQEQAARKQMDTNSFGAADITLEALRVFREVNSQNGGTKGGLVLQISSSSGFVGLTGSAYYNASKFAIEGFTEGLSKEVNPDWNIRFLIIEPGGMRSQFVANIDGIARHPAYTDLSCPTNQLRVFLDTPEMKAGFAHPDRVAEIVFEASGMSGLPLRLPVGGDAWGMIKRKVDKMQTELEKVKILSQNT</sequence>
<evidence type="ECO:0000256" key="4">
    <source>
        <dbReference type="RuleBase" id="RU000363"/>
    </source>
</evidence>
<feature type="non-terminal residue" evidence="5">
    <location>
        <position position="289"/>
    </location>
</feature>
<dbReference type="PROSITE" id="PS00061">
    <property type="entry name" value="ADH_SHORT"/>
    <property type="match status" value="1"/>
</dbReference>
<dbReference type="OrthoDB" id="1274115at2759"/>
<evidence type="ECO:0000313" key="6">
    <source>
        <dbReference type="Proteomes" id="UP000258309"/>
    </source>
</evidence>
<comment type="caution">
    <text evidence="5">The sequence shown here is derived from an EMBL/GenBank/DDBJ whole genome shotgun (WGS) entry which is preliminary data.</text>
</comment>
<dbReference type="PANTHER" id="PTHR43976:SF16">
    <property type="entry name" value="SHORT-CHAIN DEHYDROGENASE_REDUCTASE FAMILY PROTEIN"/>
    <property type="match status" value="1"/>
</dbReference>
<dbReference type="InterPro" id="IPR020904">
    <property type="entry name" value="Sc_DH/Rdtase_CS"/>
</dbReference>
<feature type="non-terminal residue" evidence="5">
    <location>
        <position position="1"/>
    </location>
</feature>
<dbReference type="OMA" id="TCGCLRR"/>
<evidence type="ECO:0000256" key="3">
    <source>
        <dbReference type="ARBA" id="ARBA00023002"/>
    </source>
</evidence>
<reference evidence="5 6" key="1">
    <citation type="submission" date="2018-05" db="EMBL/GenBank/DDBJ databases">
        <title>Draft genome sequence of Scytalidium lignicola DSM 105466, a ubiquitous saprotrophic fungus.</title>
        <authorList>
            <person name="Buettner E."/>
            <person name="Gebauer A.M."/>
            <person name="Hofrichter M."/>
            <person name="Liers C."/>
            <person name="Kellner H."/>
        </authorList>
    </citation>
    <scope>NUCLEOTIDE SEQUENCE [LARGE SCALE GENOMIC DNA]</scope>
    <source>
        <strain evidence="5 6">DSM 105466</strain>
    </source>
</reference>
<keyword evidence="2" id="KW-0521">NADP</keyword>
<dbReference type="SUPFAM" id="SSF51735">
    <property type="entry name" value="NAD(P)-binding Rossmann-fold domains"/>
    <property type="match status" value="1"/>
</dbReference>
<comment type="similarity">
    <text evidence="1 4">Belongs to the short-chain dehydrogenases/reductases (SDR) family.</text>
</comment>
<dbReference type="STRING" id="5539.A0A3E2H5E7"/>
<dbReference type="Gene3D" id="3.40.50.720">
    <property type="entry name" value="NAD(P)-binding Rossmann-like Domain"/>
    <property type="match status" value="1"/>
</dbReference>
<gene>
    <name evidence="5" type="ORF">B7463_g7826</name>
</gene>
<keyword evidence="6" id="KW-1185">Reference proteome</keyword>
<evidence type="ECO:0000256" key="2">
    <source>
        <dbReference type="ARBA" id="ARBA00022857"/>
    </source>
</evidence>
<dbReference type="Pfam" id="PF00106">
    <property type="entry name" value="adh_short"/>
    <property type="match status" value="1"/>
</dbReference>